<accession>A0AC60QEP9</accession>
<proteinExistence type="predicted"/>
<name>A0AC60QEP9_IXOPE</name>
<keyword evidence="2" id="KW-1185">Reference proteome</keyword>
<reference evidence="1 2" key="1">
    <citation type="journal article" date="2020" name="Cell">
        <title>Large-Scale Comparative Analyses of Tick Genomes Elucidate Their Genetic Diversity and Vector Capacities.</title>
        <authorList>
            <consortium name="Tick Genome and Microbiome Consortium (TIGMIC)"/>
            <person name="Jia N."/>
            <person name="Wang J."/>
            <person name="Shi W."/>
            <person name="Du L."/>
            <person name="Sun Y."/>
            <person name="Zhan W."/>
            <person name="Jiang J.F."/>
            <person name="Wang Q."/>
            <person name="Zhang B."/>
            <person name="Ji P."/>
            <person name="Bell-Sakyi L."/>
            <person name="Cui X.M."/>
            <person name="Yuan T.T."/>
            <person name="Jiang B.G."/>
            <person name="Yang W.F."/>
            <person name="Lam T.T."/>
            <person name="Chang Q.C."/>
            <person name="Ding S.J."/>
            <person name="Wang X.J."/>
            <person name="Zhu J.G."/>
            <person name="Ruan X.D."/>
            <person name="Zhao L."/>
            <person name="Wei J.T."/>
            <person name="Ye R.Z."/>
            <person name="Que T.C."/>
            <person name="Du C.H."/>
            <person name="Zhou Y.H."/>
            <person name="Cheng J.X."/>
            <person name="Dai P.F."/>
            <person name="Guo W.B."/>
            <person name="Han X.H."/>
            <person name="Huang E.J."/>
            <person name="Li L.F."/>
            <person name="Wei W."/>
            <person name="Gao Y.C."/>
            <person name="Liu J.Z."/>
            <person name="Shao H.Z."/>
            <person name="Wang X."/>
            <person name="Wang C.C."/>
            <person name="Yang T.C."/>
            <person name="Huo Q.B."/>
            <person name="Li W."/>
            <person name="Chen H.Y."/>
            <person name="Chen S.E."/>
            <person name="Zhou L.G."/>
            <person name="Ni X.B."/>
            <person name="Tian J.H."/>
            <person name="Sheng Y."/>
            <person name="Liu T."/>
            <person name="Pan Y.S."/>
            <person name="Xia L.Y."/>
            <person name="Li J."/>
            <person name="Zhao F."/>
            <person name="Cao W.C."/>
        </authorList>
    </citation>
    <scope>NUCLEOTIDE SEQUENCE [LARGE SCALE GENOMIC DNA]</scope>
    <source>
        <strain evidence="1">Iper-2018</strain>
    </source>
</reference>
<organism evidence="1 2">
    <name type="scientific">Ixodes persulcatus</name>
    <name type="common">Taiga tick</name>
    <dbReference type="NCBI Taxonomy" id="34615"/>
    <lineage>
        <taxon>Eukaryota</taxon>
        <taxon>Metazoa</taxon>
        <taxon>Ecdysozoa</taxon>
        <taxon>Arthropoda</taxon>
        <taxon>Chelicerata</taxon>
        <taxon>Arachnida</taxon>
        <taxon>Acari</taxon>
        <taxon>Parasitiformes</taxon>
        <taxon>Ixodida</taxon>
        <taxon>Ixodoidea</taxon>
        <taxon>Ixodidae</taxon>
        <taxon>Ixodinae</taxon>
        <taxon>Ixodes</taxon>
    </lineage>
</organism>
<evidence type="ECO:0000313" key="2">
    <source>
        <dbReference type="Proteomes" id="UP000805193"/>
    </source>
</evidence>
<comment type="caution">
    <text evidence="1">The sequence shown here is derived from an EMBL/GenBank/DDBJ whole genome shotgun (WGS) entry which is preliminary data.</text>
</comment>
<dbReference type="EMBL" id="JABSTQ010009138">
    <property type="protein sequence ID" value="KAG0432554.1"/>
    <property type="molecule type" value="Genomic_DNA"/>
</dbReference>
<gene>
    <name evidence="1" type="ORF">HPB47_020734</name>
</gene>
<evidence type="ECO:0000313" key="1">
    <source>
        <dbReference type="EMBL" id="KAG0432554.1"/>
    </source>
</evidence>
<protein>
    <submittedName>
        <fullName evidence="1">Uncharacterized protein</fullName>
    </submittedName>
</protein>
<dbReference type="Proteomes" id="UP000805193">
    <property type="component" value="Unassembled WGS sequence"/>
</dbReference>
<sequence>MLASPRRMQATRLKSPYSLRLKDSKNSQPRAVVEMTRAGLSCWLLLCVVGLGQARPRSSGVTPELPECLAQSVCGYVQLNVAGVNAEQLCRCPDDAGCPLVWDPLDGRTVSHGNDQYKYCERSPRLSVCSTEEVVYSSYVEMSFATSGKLVNTARVHCLCPPTHIFAQNQTKFHQYNNGVTSMAVSSLCKPPPTCDPVESDACMAISESFLTGATFLKRDCACPVGRYCPSDLRMAADRVELPKGVYYLMNCA</sequence>